<feature type="domain" description="FAD dependent oxidoreductase" evidence="6">
    <location>
        <begin position="85"/>
        <end position="473"/>
    </location>
</feature>
<sequence length="504" mass="56664">MIMWSRLLRLNRRKSFSVSSSFSPFSTTVTRGKKDEGKKDNKGGVDGFEEREFMEPNTEYQPDRGFMKRMEDMHERDIAFPYFTDVLIIGGGAIGAAAAHFLMERHEKINVTVIEKDPTYKRSSTALSVGGIRTQFSTAESIQMSQFGYEFLRKMKMDLRVGDDEPPDPGFNPNGYVFTATEDQAEQLVENVALQQRFGARVELLSPGNLQERFPWLNTEGIAIASYGLEGEGWFDPWALLMALKRKAISRGVRFIDAEVCGVIWKGFQGAHVGEIHDHMEKVEFIKVRMNDTGEVRKIQAGYYVIAAGAASGKVGELLGIGTSSSSPMLRHRLPVEPRKRYVYTIHCPDGPGLNCPMFVDTNGVYFRREGLGGLYLCGASPPPEMPEPPTTDYEVDYEFFNEYVWPKLAHRVPAFESVKMRSAWAGMYDYNTFDENGIVGVHPHLWNVIIATGFSGHGIQHAAAVGRAVSELCTKMAYQTINLDRFSFERIIINKPLLESNIV</sequence>
<keyword evidence="5" id="KW-0472">Membrane</keyword>
<evidence type="ECO:0000256" key="1">
    <source>
        <dbReference type="ARBA" id="ARBA00023002"/>
    </source>
</evidence>
<evidence type="ECO:0000256" key="4">
    <source>
        <dbReference type="SAM" id="MobiDB-lite"/>
    </source>
</evidence>
<protein>
    <recommendedName>
        <fullName evidence="2">FAD-dependent oxidoreductase domain-containing protein 1</fullName>
    </recommendedName>
</protein>
<organism evidence="7">
    <name type="scientific">Cyprideis torosa</name>
    <dbReference type="NCBI Taxonomy" id="163714"/>
    <lineage>
        <taxon>Eukaryota</taxon>
        <taxon>Metazoa</taxon>
        <taxon>Ecdysozoa</taxon>
        <taxon>Arthropoda</taxon>
        <taxon>Crustacea</taxon>
        <taxon>Oligostraca</taxon>
        <taxon>Ostracoda</taxon>
        <taxon>Podocopa</taxon>
        <taxon>Podocopida</taxon>
        <taxon>Cytherocopina</taxon>
        <taxon>Cytheroidea</taxon>
        <taxon>Cytherideidae</taxon>
        <taxon>Cyprideis</taxon>
    </lineage>
</organism>
<feature type="transmembrane region" description="Helical" evidence="5">
    <location>
        <begin position="78"/>
        <end position="103"/>
    </location>
</feature>
<dbReference type="GO" id="GO:0005739">
    <property type="term" value="C:mitochondrion"/>
    <property type="evidence" value="ECO:0007669"/>
    <property type="project" value="GOC"/>
</dbReference>
<evidence type="ECO:0000259" key="6">
    <source>
        <dbReference type="Pfam" id="PF01266"/>
    </source>
</evidence>
<dbReference type="GO" id="GO:0032981">
    <property type="term" value="P:mitochondrial respiratory chain complex I assembly"/>
    <property type="evidence" value="ECO:0007669"/>
    <property type="project" value="TreeGrafter"/>
</dbReference>
<accession>A0A7R8W2W8</accession>
<keyword evidence="1" id="KW-0560">Oxidoreductase</keyword>
<reference evidence="7" key="1">
    <citation type="submission" date="2020-11" db="EMBL/GenBank/DDBJ databases">
        <authorList>
            <person name="Tran Van P."/>
        </authorList>
    </citation>
    <scope>NUCLEOTIDE SEQUENCE</scope>
</reference>
<dbReference type="InterPro" id="IPR036188">
    <property type="entry name" value="FAD/NAD-bd_sf"/>
</dbReference>
<feature type="compositionally biased region" description="Low complexity" evidence="4">
    <location>
        <begin position="19"/>
        <end position="30"/>
    </location>
</feature>
<evidence type="ECO:0000256" key="2">
    <source>
        <dbReference type="ARBA" id="ARBA00039785"/>
    </source>
</evidence>
<evidence type="ECO:0000256" key="5">
    <source>
        <dbReference type="SAM" id="Phobius"/>
    </source>
</evidence>
<dbReference type="InterPro" id="IPR006076">
    <property type="entry name" value="FAD-dep_OxRdtase"/>
</dbReference>
<dbReference type="Pfam" id="PF01266">
    <property type="entry name" value="DAO"/>
    <property type="match status" value="1"/>
</dbReference>
<feature type="region of interest" description="Disordered" evidence="4">
    <location>
        <begin position="19"/>
        <end position="51"/>
    </location>
</feature>
<keyword evidence="5" id="KW-1133">Transmembrane helix</keyword>
<dbReference type="Gene3D" id="3.30.9.10">
    <property type="entry name" value="D-Amino Acid Oxidase, subunit A, domain 2"/>
    <property type="match status" value="1"/>
</dbReference>
<dbReference type="Gene3D" id="3.50.50.60">
    <property type="entry name" value="FAD/NAD(P)-binding domain"/>
    <property type="match status" value="1"/>
</dbReference>
<dbReference type="AlphaFoldDB" id="A0A7R8W2W8"/>
<keyword evidence="5" id="KW-0812">Transmembrane</keyword>
<name>A0A7R8W2W8_9CRUS</name>
<proteinExistence type="predicted"/>
<dbReference type="GO" id="GO:0016491">
    <property type="term" value="F:oxidoreductase activity"/>
    <property type="evidence" value="ECO:0007669"/>
    <property type="project" value="UniProtKB-KW"/>
</dbReference>
<dbReference type="SUPFAM" id="SSF51905">
    <property type="entry name" value="FAD/NAD(P)-binding domain"/>
    <property type="match status" value="1"/>
</dbReference>
<evidence type="ECO:0000313" key="7">
    <source>
        <dbReference type="EMBL" id="CAD7223833.1"/>
    </source>
</evidence>
<dbReference type="OrthoDB" id="424974at2759"/>
<dbReference type="EMBL" id="OB660263">
    <property type="protein sequence ID" value="CAD7223833.1"/>
    <property type="molecule type" value="Genomic_DNA"/>
</dbReference>
<dbReference type="PANTHER" id="PTHR13847">
    <property type="entry name" value="SARCOSINE DEHYDROGENASE-RELATED"/>
    <property type="match status" value="1"/>
</dbReference>
<comment type="function">
    <text evidence="3">Required for the assembly of the mitochondrial membrane respiratory chain NADH dehydrogenase (Complex I). Involved in mid-late stages of complex I assembly.</text>
</comment>
<dbReference type="PANTHER" id="PTHR13847:SF287">
    <property type="entry name" value="FAD-DEPENDENT OXIDOREDUCTASE DOMAIN-CONTAINING PROTEIN 1"/>
    <property type="match status" value="1"/>
</dbReference>
<gene>
    <name evidence="7" type="ORF">CTOB1V02_LOCUS1810</name>
</gene>
<feature type="compositionally biased region" description="Basic and acidic residues" evidence="4">
    <location>
        <begin position="32"/>
        <end position="51"/>
    </location>
</feature>
<evidence type="ECO:0000256" key="3">
    <source>
        <dbReference type="ARBA" id="ARBA00046185"/>
    </source>
</evidence>